<dbReference type="PANTHER" id="PTHR36180:SF2">
    <property type="entry name" value="BRO FAMILY PROTEIN"/>
    <property type="match status" value="1"/>
</dbReference>
<dbReference type="SMART" id="SM01040">
    <property type="entry name" value="Bro-N"/>
    <property type="match status" value="1"/>
</dbReference>
<dbReference type="AlphaFoldDB" id="D1AHF4"/>
<dbReference type="PANTHER" id="PTHR36180">
    <property type="entry name" value="DNA-BINDING PROTEIN-RELATED-RELATED"/>
    <property type="match status" value="1"/>
</dbReference>
<dbReference type="InterPro" id="IPR003497">
    <property type="entry name" value="BRO_N_domain"/>
</dbReference>
<dbReference type="Proteomes" id="UP000000845">
    <property type="component" value="Chromosome"/>
</dbReference>
<dbReference type="STRING" id="526218.Sterm_1322"/>
<dbReference type="RefSeq" id="WP_012860784.1">
    <property type="nucleotide sequence ID" value="NC_013517.1"/>
</dbReference>
<protein>
    <submittedName>
        <fullName evidence="2">Prophage antirepressor</fullName>
    </submittedName>
</protein>
<reference evidence="2 3" key="2">
    <citation type="journal article" date="2010" name="Stand. Genomic Sci.">
        <title>Complete genome sequence of Sebaldella termitidis type strain (NCTC 11300).</title>
        <authorList>
            <person name="Harmon-Smith M."/>
            <person name="Celia L."/>
            <person name="Chertkov O."/>
            <person name="Lapidus A."/>
            <person name="Copeland A."/>
            <person name="Glavina Del Rio T."/>
            <person name="Nolan M."/>
            <person name="Lucas S."/>
            <person name="Tice H."/>
            <person name="Cheng J.F."/>
            <person name="Han C."/>
            <person name="Detter J.C."/>
            <person name="Bruce D."/>
            <person name="Goodwin L."/>
            <person name="Pitluck S."/>
            <person name="Pati A."/>
            <person name="Liolios K."/>
            <person name="Ivanova N."/>
            <person name="Mavromatis K."/>
            <person name="Mikhailova N."/>
            <person name="Chen A."/>
            <person name="Palaniappan K."/>
            <person name="Land M."/>
            <person name="Hauser L."/>
            <person name="Chang Y.J."/>
            <person name="Jeffries C.D."/>
            <person name="Brettin T."/>
            <person name="Goker M."/>
            <person name="Beck B."/>
            <person name="Bristow J."/>
            <person name="Eisen J.A."/>
            <person name="Markowitz V."/>
            <person name="Hugenholtz P."/>
            <person name="Kyrpides N.C."/>
            <person name="Klenk H.P."/>
            <person name="Chen F."/>
        </authorList>
    </citation>
    <scope>NUCLEOTIDE SEQUENCE [LARGE SCALE GENOMIC DNA]</scope>
    <source>
        <strain evidence="3">ATCC 33386 / NCTC 11300</strain>
    </source>
</reference>
<proteinExistence type="predicted"/>
<name>D1AHF4_SEBTE</name>
<sequence>MDKLQIFQSKEFGKVRTVLIENEVWFVLIDICKILELSNPSSVIKRLDEDEVTKFDLGSLSGITNIINESGLYKVIFRSDKPQANQFTKWVTHDVLPSLRKTGSYSINQTPKELELKEKEIQLKTAEFLNNMADSILIPEYKQILNAHATKVLTGDFLLPLPVVGEITYSATEIGKMLNISANMVGRLTKKHNLRTEEYGKVFYDKSKYSSKEVETFRYYIKVIDILKNIVSTLSA</sequence>
<dbReference type="PROSITE" id="PS51750">
    <property type="entry name" value="BRO_N"/>
    <property type="match status" value="1"/>
</dbReference>
<evidence type="ECO:0000313" key="3">
    <source>
        <dbReference type="Proteomes" id="UP000000845"/>
    </source>
</evidence>
<keyword evidence="3" id="KW-1185">Reference proteome</keyword>
<dbReference type="EMBL" id="CP001739">
    <property type="protein sequence ID" value="ACZ08188.1"/>
    <property type="molecule type" value="Genomic_DNA"/>
</dbReference>
<dbReference type="HOGENOM" id="CLU_046670_0_3_0"/>
<dbReference type="eggNOG" id="COG3617">
    <property type="taxonomic scope" value="Bacteria"/>
</dbReference>
<gene>
    <name evidence="2" type="ordered locus">Sterm_1322</name>
</gene>
<reference evidence="3" key="1">
    <citation type="submission" date="2009-09" db="EMBL/GenBank/DDBJ databases">
        <title>The complete chromosome of Sebaldella termitidis ATCC 33386.</title>
        <authorList>
            <consortium name="US DOE Joint Genome Institute (JGI-PGF)"/>
            <person name="Lucas S."/>
            <person name="Copeland A."/>
            <person name="Lapidus A."/>
            <person name="Glavina del Rio T."/>
            <person name="Dalin E."/>
            <person name="Tice H."/>
            <person name="Bruce D."/>
            <person name="Goodwin L."/>
            <person name="Pitluck S."/>
            <person name="Kyrpides N."/>
            <person name="Mavromatis K."/>
            <person name="Ivanova N."/>
            <person name="Mikhailova N."/>
            <person name="Sims D."/>
            <person name="Meincke L."/>
            <person name="Brettin T."/>
            <person name="Detter J.C."/>
            <person name="Han C."/>
            <person name="Larimer F."/>
            <person name="Land M."/>
            <person name="Hauser L."/>
            <person name="Markowitz V."/>
            <person name="Cheng J.F."/>
            <person name="Hugenholtz P."/>
            <person name="Woyke T."/>
            <person name="Wu D."/>
            <person name="Eisen J.A."/>
        </authorList>
    </citation>
    <scope>NUCLEOTIDE SEQUENCE [LARGE SCALE GENOMIC DNA]</scope>
    <source>
        <strain evidence="3">ATCC 33386 / NCTC 11300</strain>
    </source>
</reference>
<evidence type="ECO:0000259" key="1">
    <source>
        <dbReference type="PROSITE" id="PS51750"/>
    </source>
</evidence>
<feature type="domain" description="Bro-N" evidence="1">
    <location>
        <begin position="1"/>
        <end position="103"/>
    </location>
</feature>
<organism evidence="2 3">
    <name type="scientific">Sebaldella termitidis (strain ATCC 33386 / NCTC 11300)</name>
    <dbReference type="NCBI Taxonomy" id="526218"/>
    <lineage>
        <taxon>Bacteria</taxon>
        <taxon>Fusobacteriati</taxon>
        <taxon>Fusobacteriota</taxon>
        <taxon>Fusobacteriia</taxon>
        <taxon>Fusobacteriales</taxon>
        <taxon>Leptotrichiaceae</taxon>
        <taxon>Sebaldella</taxon>
    </lineage>
</organism>
<dbReference type="Pfam" id="PF02498">
    <property type="entry name" value="Bro-N"/>
    <property type="match status" value="1"/>
</dbReference>
<dbReference type="KEGG" id="str:Sterm_1322"/>
<evidence type="ECO:0000313" key="2">
    <source>
        <dbReference type="EMBL" id="ACZ08188.1"/>
    </source>
</evidence>
<accession>D1AHF4</accession>